<proteinExistence type="predicted"/>
<reference evidence="1" key="1">
    <citation type="submission" date="2014-09" db="EMBL/GenBank/DDBJ databases">
        <authorList>
            <person name="Magalhaes I.L.F."/>
            <person name="Oliveira U."/>
            <person name="Santos F.R."/>
            <person name="Vidigal T.H.D.A."/>
            <person name="Brescovit A.D."/>
            <person name="Santos A.J."/>
        </authorList>
    </citation>
    <scope>NUCLEOTIDE SEQUENCE</scope>
    <source>
        <tissue evidence="1">Shoot tissue taken approximately 20 cm above the soil surface</tissue>
    </source>
</reference>
<evidence type="ECO:0000313" key="1">
    <source>
        <dbReference type="EMBL" id="JAE30733.1"/>
    </source>
</evidence>
<accession>A0A0A9HCU2</accession>
<organism evidence="1">
    <name type="scientific">Arundo donax</name>
    <name type="common">Giant reed</name>
    <name type="synonym">Donax arundinaceus</name>
    <dbReference type="NCBI Taxonomy" id="35708"/>
    <lineage>
        <taxon>Eukaryota</taxon>
        <taxon>Viridiplantae</taxon>
        <taxon>Streptophyta</taxon>
        <taxon>Embryophyta</taxon>
        <taxon>Tracheophyta</taxon>
        <taxon>Spermatophyta</taxon>
        <taxon>Magnoliopsida</taxon>
        <taxon>Liliopsida</taxon>
        <taxon>Poales</taxon>
        <taxon>Poaceae</taxon>
        <taxon>PACMAD clade</taxon>
        <taxon>Arundinoideae</taxon>
        <taxon>Arundineae</taxon>
        <taxon>Arundo</taxon>
    </lineage>
</organism>
<dbReference type="AlphaFoldDB" id="A0A0A9HCU2"/>
<dbReference type="EMBL" id="GBRH01167163">
    <property type="protein sequence ID" value="JAE30733.1"/>
    <property type="molecule type" value="Transcribed_RNA"/>
</dbReference>
<name>A0A0A9HCU2_ARUDO</name>
<protein>
    <submittedName>
        <fullName evidence="1">Uncharacterized protein</fullName>
    </submittedName>
</protein>
<reference evidence="1" key="2">
    <citation type="journal article" date="2015" name="Data Brief">
        <title>Shoot transcriptome of the giant reed, Arundo donax.</title>
        <authorList>
            <person name="Barrero R.A."/>
            <person name="Guerrero F.D."/>
            <person name="Moolhuijzen P."/>
            <person name="Goolsby J.A."/>
            <person name="Tidwell J."/>
            <person name="Bellgard S.E."/>
            <person name="Bellgard M.I."/>
        </authorList>
    </citation>
    <scope>NUCLEOTIDE SEQUENCE</scope>
    <source>
        <tissue evidence="1">Shoot tissue taken approximately 20 cm above the soil surface</tissue>
    </source>
</reference>
<sequence>MLVVVKLNNCWHLTQSSCFFYYCFDLVCDILQCCE</sequence>